<dbReference type="EMBL" id="CP046276">
    <property type="protein sequence ID" value="QGS51886.1"/>
    <property type="molecule type" value="Genomic_DNA"/>
</dbReference>
<feature type="transmembrane region" description="Helical" evidence="1">
    <location>
        <begin position="6"/>
        <end position="31"/>
    </location>
</feature>
<keyword evidence="1" id="KW-1133">Transmembrane helix</keyword>
<dbReference type="OrthoDB" id="389711at2"/>
<feature type="transmembrane region" description="Helical" evidence="1">
    <location>
        <begin position="77"/>
        <end position="97"/>
    </location>
</feature>
<dbReference type="KEGG" id="stab:STABA_v1c05230"/>
<name>A0A6I6C7Z5_9MOLU</name>
<sequence length="177" mass="20315">MKKLFTTYNISVCGVLAGVMLVLASFSYFLGDLIGKSVFQISDIVYLSMFVTNINPIVLIFSAMVSGSLTDLMFGGLIYIPFTIFIKILIGVTMYFLNKKLKIYFSIIVSYSYVFLYVLYVYILYDQSTTIVEAITDSIQYSATVVLSLFIVSYKDFKKIYNNKKQKREIEVYKDFN</sequence>
<dbReference type="Proteomes" id="UP000424468">
    <property type="component" value="Chromosome"/>
</dbReference>
<gene>
    <name evidence="2" type="ORF">STABA_v1c05230</name>
</gene>
<evidence type="ECO:0000313" key="2">
    <source>
        <dbReference type="EMBL" id="QGS51886.1"/>
    </source>
</evidence>
<dbReference type="AlphaFoldDB" id="A0A6I6C7Z5"/>
<dbReference type="NCBIfam" id="TIGR04522">
    <property type="entry name" value="EcfS_MSC_0063"/>
    <property type="match status" value="1"/>
</dbReference>
<reference evidence="2 3" key="1">
    <citation type="submission" date="2019-11" db="EMBL/GenBank/DDBJ databases">
        <title>Complete genome sequence of Spiroplasma tabanidicola TAUS-1 (DSM 22603).</title>
        <authorList>
            <person name="Huang C.-T."/>
            <person name="Lin Y.-C."/>
            <person name="Kuo C.-H."/>
        </authorList>
    </citation>
    <scope>NUCLEOTIDE SEQUENCE [LARGE SCALE GENOMIC DNA]</scope>
    <source>
        <strain evidence="2 3">TAUS-1</strain>
    </source>
</reference>
<evidence type="ECO:0000313" key="3">
    <source>
        <dbReference type="Proteomes" id="UP000424468"/>
    </source>
</evidence>
<dbReference type="Gene3D" id="1.10.1760.20">
    <property type="match status" value="1"/>
</dbReference>
<feature type="transmembrane region" description="Helical" evidence="1">
    <location>
        <begin position="43"/>
        <end position="65"/>
    </location>
</feature>
<protein>
    <submittedName>
        <fullName evidence="2">Class II fructose-1</fullName>
    </submittedName>
</protein>
<accession>A0A6I6C7Z5</accession>
<proteinExistence type="predicted"/>
<keyword evidence="3" id="KW-1185">Reference proteome</keyword>
<feature type="transmembrane region" description="Helical" evidence="1">
    <location>
        <begin position="104"/>
        <end position="123"/>
    </location>
</feature>
<keyword evidence="1" id="KW-0812">Transmembrane</keyword>
<evidence type="ECO:0000256" key="1">
    <source>
        <dbReference type="SAM" id="Phobius"/>
    </source>
</evidence>
<keyword evidence="1" id="KW-0472">Membrane</keyword>
<dbReference type="InterPro" id="IPR030945">
    <property type="entry name" value="EcfS_MSC_0063"/>
</dbReference>
<dbReference type="RefSeq" id="WP_156006296.1">
    <property type="nucleotide sequence ID" value="NZ_CP046276.1"/>
</dbReference>
<feature type="transmembrane region" description="Helical" evidence="1">
    <location>
        <begin position="138"/>
        <end position="157"/>
    </location>
</feature>
<organism evidence="2 3">
    <name type="scientific">Spiroplasma tabanidicola</name>
    <dbReference type="NCBI Taxonomy" id="324079"/>
    <lineage>
        <taxon>Bacteria</taxon>
        <taxon>Bacillati</taxon>
        <taxon>Mycoplasmatota</taxon>
        <taxon>Mollicutes</taxon>
        <taxon>Entomoplasmatales</taxon>
        <taxon>Spiroplasmataceae</taxon>
        <taxon>Spiroplasma</taxon>
    </lineage>
</organism>